<dbReference type="OrthoDB" id="7173258at2"/>
<dbReference type="GO" id="GO:0003677">
    <property type="term" value="F:DNA binding"/>
    <property type="evidence" value="ECO:0007669"/>
    <property type="project" value="UniProtKB-KW"/>
</dbReference>
<reference evidence="6" key="1">
    <citation type="submission" date="2019-06" db="EMBL/GenBank/DDBJ databases">
        <title>The complete genome of Emcibacter congregatus ZYLT.</title>
        <authorList>
            <person name="Zhao Z."/>
        </authorList>
    </citation>
    <scope>NUCLEOTIDE SEQUENCE [LARGE SCALE GENOMIC DNA]</scope>
    <source>
        <strain evidence="6">MCCC 1A06723</strain>
    </source>
</reference>
<dbReference type="SMART" id="SM00866">
    <property type="entry name" value="UTRA"/>
    <property type="match status" value="1"/>
</dbReference>
<dbReference type="SUPFAM" id="SSF46785">
    <property type="entry name" value="Winged helix' DNA-binding domain"/>
    <property type="match status" value="1"/>
</dbReference>
<dbReference type="Gene3D" id="3.40.1410.10">
    <property type="entry name" value="Chorismate lyase-like"/>
    <property type="match status" value="1"/>
</dbReference>
<dbReference type="PANTHER" id="PTHR44846:SF1">
    <property type="entry name" value="MANNOSYL-D-GLYCERATE TRANSPORT_METABOLISM SYSTEM REPRESSOR MNGR-RELATED"/>
    <property type="match status" value="1"/>
</dbReference>
<dbReference type="Proteomes" id="UP000319148">
    <property type="component" value="Unassembled WGS sequence"/>
</dbReference>
<keyword evidence="2" id="KW-0238">DNA-binding</keyword>
<organism evidence="5 6">
    <name type="scientific">Emcibacter nanhaiensis</name>
    <dbReference type="NCBI Taxonomy" id="1505037"/>
    <lineage>
        <taxon>Bacteria</taxon>
        <taxon>Pseudomonadati</taxon>
        <taxon>Pseudomonadota</taxon>
        <taxon>Alphaproteobacteria</taxon>
        <taxon>Emcibacterales</taxon>
        <taxon>Emcibacteraceae</taxon>
        <taxon>Emcibacter</taxon>
    </lineage>
</organism>
<dbReference type="InterPro" id="IPR028978">
    <property type="entry name" value="Chorismate_lyase_/UTRA_dom_sf"/>
</dbReference>
<evidence type="ECO:0000256" key="1">
    <source>
        <dbReference type="ARBA" id="ARBA00023015"/>
    </source>
</evidence>
<dbReference type="SMART" id="SM00345">
    <property type="entry name" value="HTH_GNTR"/>
    <property type="match status" value="1"/>
</dbReference>
<sequence>MPVLDGPENKVTSWLTRRTAKTRQMSKQNTNARTVPFYRQVADTIKARIIDGQYAVGECIPASSKLEKVFNVSNITMRKSLALLKEEGWVTTQRGKGTVVIRATEDDVIDIKQSGHFTDWLNWASGKTQNVDQTVLSIEDDRGSVHVRRLLNISEDDNLWCMRRLRSKNGEPISYHVSYGRPDSKQLIVKDDFEGTGSFIEMLQRKFPRKIIRIEQHVEAAVADIDIARMLHIEFGDPIFFMEHLYVDENEDVIAVTHLFMRADRYRYSTSIDLE</sequence>
<dbReference type="InterPro" id="IPR050679">
    <property type="entry name" value="Bact_HTH_transcr_reg"/>
</dbReference>
<dbReference type="InterPro" id="IPR011663">
    <property type="entry name" value="UTRA"/>
</dbReference>
<dbReference type="AlphaFoldDB" id="A0A501PFS6"/>
<evidence type="ECO:0000259" key="4">
    <source>
        <dbReference type="PROSITE" id="PS50949"/>
    </source>
</evidence>
<dbReference type="GO" id="GO:0003700">
    <property type="term" value="F:DNA-binding transcription factor activity"/>
    <property type="evidence" value="ECO:0007669"/>
    <property type="project" value="InterPro"/>
</dbReference>
<name>A0A501PFS6_9PROT</name>
<gene>
    <name evidence="5" type="ORF">FIV46_10815</name>
</gene>
<evidence type="ECO:0000256" key="2">
    <source>
        <dbReference type="ARBA" id="ARBA00023125"/>
    </source>
</evidence>
<dbReference type="InterPro" id="IPR000524">
    <property type="entry name" value="Tscrpt_reg_HTH_GntR"/>
</dbReference>
<keyword evidence="3" id="KW-0804">Transcription</keyword>
<accession>A0A501PFS6</accession>
<dbReference type="Pfam" id="PF07702">
    <property type="entry name" value="UTRA"/>
    <property type="match status" value="1"/>
</dbReference>
<feature type="domain" description="HTH gntR-type" evidence="4">
    <location>
        <begin position="35"/>
        <end position="103"/>
    </location>
</feature>
<evidence type="ECO:0000313" key="5">
    <source>
        <dbReference type="EMBL" id="TPD59280.1"/>
    </source>
</evidence>
<dbReference type="GO" id="GO:0016491">
    <property type="term" value="F:oxidoreductase activity"/>
    <property type="evidence" value="ECO:0007669"/>
    <property type="project" value="InterPro"/>
</dbReference>
<protein>
    <submittedName>
        <fullName evidence="5">GntR family transcriptional regulator</fullName>
    </submittedName>
</protein>
<proteinExistence type="predicted"/>
<dbReference type="PROSITE" id="PS00498">
    <property type="entry name" value="TYROSINASE_2"/>
    <property type="match status" value="1"/>
</dbReference>
<evidence type="ECO:0000313" key="6">
    <source>
        <dbReference type="Proteomes" id="UP000319148"/>
    </source>
</evidence>
<dbReference type="GO" id="GO:0045892">
    <property type="term" value="P:negative regulation of DNA-templated transcription"/>
    <property type="evidence" value="ECO:0007669"/>
    <property type="project" value="TreeGrafter"/>
</dbReference>
<dbReference type="PANTHER" id="PTHR44846">
    <property type="entry name" value="MANNOSYL-D-GLYCERATE TRANSPORT/METABOLISM SYSTEM REPRESSOR MNGR-RELATED"/>
    <property type="match status" value="1"/>
</dbReference>
<keyword evidence="1" id="KW-0805">Transcription regulation</keyword>
<evidence type="ECO:0000256" key="3">
    <source>
        <dbReference type="ARBA" id="ARBA00023163"/>
    </source>
</evidence>
<dbReference type="InterPro" id="IPR036390">
    <property type="entry name" value="WH_DNA-bd_sf"/>
</dbReference>
<dbReference type="InterPro" id="IPR002227">
    <property type="entry name" value="Tyrosinase_Cu-bd"/>
</dbReference>
<dbReference type="EMBL" id="VFIY01000014">
    <property type="protein sequence ID" value="TPD59280.1"/>
    <property type="molecule type" value="Genomic_DNA"/>
</dbReference>
<keyword evidence="6" id="KW-1185">Reference proteome</keyword>
<dbReference type="Gene3D" id="1.10.10.10">
    <property type="entry name" value="Winged helix-like DNA-binding domain superfamily/Winged helix DNA-binding domain"/>
    <property type="match status" value="1"/>
</dbReference>
<dbReference type="PROSITE" id="PS50949">
    <property type="entry name" value="HTH_GNTR"/>
    <property type="match status" value="1"/>
</dbReference>
<dbReference type="InterPro" id="IPR036388">
    <property type="entry name" value="WH-like_DNA-bd_sf"/>
</dbReference>
<dbReference type="SUPFAM" id="SSF64288">
    <property type="entry name" value="Chorismate lyase-like"/>
    <property type="match status" value="1"/>
</dbReference>
<dbReference type="Pfam" id="PF00392">
    <property type="entry name" value="GntR"/>
    <property type="match status" value="1"/>
</dbReference>
<comment type="caution">
    <text evidence="5">The sequence shown here is derived from an EMBL/GenBank/DDBJ whole genome shotgun (WGS) entry which is preliminary data.</text>
</comment>
<dbReference type="CDD" id="cd07377">
    <property type="entry name" value="WHTH_GntR"/>
    <property type="match status" value="1"/>
</dbReference>